<keyword evidence="9 13" id="KW-0067">ATP-binding</keyword>
<comment type="catalytic activity">
    <reaction evidence="13">
        <text>N(6)-carboxybiotinyl-L-lysyl-[protein] + acetyl-CoA = N(6)-biotinyl-L-lysyl-[protein] + malonyl-CoA</text>
        <dbReference type="Rhea" id="RHEA:54728"/>
        <dbReference type="Rhea" id="RHEA-COMP:10505"/>
        <dbReference type="Rhea" id="RHEA-COMP:10506"/>
        <dbReference type="ChEBI" id="CHEBI:57288"/>
        <dbReference type="ChEBI" id="CHEBI:57384"/>
        <dbReference type="ChEBI" id="CHEBI:83144"/>
        <dbReference type="ChEBI" id="CHEBI:83145"/>
        <dbReference type="EC" id="2.1.3.15"/>
    </reaction>
</comment>
<protein>
    <recommendedName>
        <fullName evidence="13">Acetyl-coenzyme A carboxylase carboxyl transferase subunit beta</fullName>
        <shortName evidence="13">ACCase subunit beta</shortName>
        <shortName evidence="13">Acetyl-CoA carboxylase carboxyltransferase subunit beta</shortName>
        <ecNumber evidence="13">2.1.3.15</ecNumber>
    </recommendedName>
</protein>
<keyword evidence="3 13" id="KW-0808">Transferase</keyword>
<dbReference type="EMBL" id="AYSO01000018">
    <property type="protein sequence ID" value="KIE45893.1"/>
    <property type="molecule type" value="Genomic_DNA"/>
</dbReference>
<dbReference type="HAMAP" id="MF_01395">
    <property type="entry name" value="AcetylCoA_CT_beta"/>
    <property type="match status" value="1"/>
</dbReference>
<evidence type="ECO:0000256" key="12">
    <source>
        <dbReference type="ARBA" id="ARBA00025280"/>
    </source>
</evidence>
<comment type="function">
    <text evidence="12 13">Component of the acetyl coenzyme A carboxylase (ACC) complex. Biotin carboxylase (BC) catalyzes the carboxylation of biotin on its carrier protein (BCCP) and then the CO(2) group is transferred by the transcarboxylase to acetyl-CoA to form malonyl-CoA.</text>
</comment>
<evidence type="ECO:0000256" key="9">
    <source>
        <dbReference type="ARBA" id="ARBA00022840"/>
    </source>
</evidence>
<dbReference type="EC" id="2.1.3.15" evidence="13"/>
<feature type="zinc finger region" description="C4-type" evidence="13">
    <location>
        <begin position="45"/>
        <end position="67"/>
    </location>
</feature>
<gene>
    <name evidence="13 15" type="primary">accD</name>
    <name evidence="15" type="ORF">U732_2282</name>
</gene>
<dbReference type="InterPro" id="IPR041010">
    <property type="entry name" value="Znf-ACC"/>
</dbReference>
<comment type="similarity">
    <text evidence="13">Belongs to the AccD/PCCB family.</text>
</comment>
<dbReference type="GO" id="GO:0009317">
    <property type="term" value="C:acetyl-CoA carboxylase complex"/>
    <property type="evidence" value="ECO:0007669"/>
    <property type="project" value="InterPro"/>
</dbReference>
<keyword evidence="11 13" id="KW-0275">Fatty acid biosynthesis</keyword>
<dbReference type="PANTHER" id="PTHR42995:SF5">
    <property type="entry name" value="ACETYL-COENZYME A CARBOXYLASE CARBOXYL TRANSFERASE SUBUNIT BETA, CHLOROPLASTIC"/>
    <property type="match status" value="1"/>
</dbReference>
<dbReference type="GO" id="GO:0016743">
    <property type="term" value="F:carboxyl- or carbamoyltransferase activity"/>
    <property type="evidence" value="ECO:0007669"/>
    <property type="project" value="UniProtKB-UniRule"/>
</dbReference>
<dbReference type="Proteomes" id="UP000031366">
    <property type="component" value="Unassembled WGS sequence"/>
</dbReference>
<keyword evidence="2 13" id="KW-0444">Lipid biosynthesis</keyword>
<dbReference type="InterPro" id="IPR029045">
    <property type="entry name" value="ClpP/crotonase-like_dom_sf"/>
</dbReference>
<dbReference type="NCBIfam" id="TIGR00515">
    <property type="entry name" value="accD"/>
    <property type="match status" value="1"/>
</dbReference>
<evidence type="ECO:0000256" key="8">
    <source>
        <dbReference type="ARBA" id="ARBA00022833"/>
    </source>
</evidence>
<keyword evidence="16" id="KW-1185">Reference proteome</keyword>
<dbReference type="InterPro" id="IPR034733">
    <property type="entry name" value="AcCoA_carboxyl_beta"/>
</dbReference>
<dbReference type="Pfam" id="PF01039">
    <property type="entry name" value="Carboxyl_trans"/>
    <property type="match status" value="1"/>
</dbReference>
<dbReference type="SUPFAM" id="SSF52096">
    <property type="entry name" value="ClpP/crotonase"/>
    <property type="match status" value="1"/>
</dbReference>
<dbReference type="PRINTS" id="PR01070">
    <property type="entry name" value="ACCCTRFRASEB"/>
</dbReference>
<evidence type="ECO:0000259" key="14">
    <source>
        <dbReference type="PROSITE" id="PS50980"/>
    </source>
</evidence>
<dbReference type="STRING" id="29341.RSJ17_01835"/>
<proteinExistence type="inferred from homology"/>
<evidence type="ECO:0000256" key="11">
    <source>
        <dbReference type="ARBA" id="ARBA00023160"/>
    </source>
</evidence>
<keyword evidence="13" id="KW-0963">Cytoplasm</keyword>
<organism evidence="15 16">
    <name type="scientific">Clostridium argentinense CDC 2741</name>
    <dbReference type="NCBI Taxonomy" id="1418104"/>
    <lineage>
        <taxon>Bacteria</taxon>
        <taxon>Bacillati</taxon>
        <taxon>Bacillota</taxon>
        <taxon>Clostridia</taxon>
        <taxon>Eubacteriales</taxon>
        <taxon>Clostridiaceae</taxon>
        <taxon>Clostridium</taxon>
    </lineage>
</organism>
<accession>A0A0C1U331</accession>
<dbReference type="InterPro" id="IPR011762">
    <property type="entry name" value="COA_CT_N"/>
</dbReference>
<feature type="binding site" evidence="13">
    <location>
        <position position="45"/>
    </location>
    <ligand>
        <name>Zn(2+)</name>
        <dbReference type="ChEBI" id="CHEBI:29105"/>
    </ligand>
</feature>
<dbReference type="PROSITE" id="PS50980">
    <property type="entry name" value="COA_CT_NTER"/>
    <property type="match status" value="1"/>
</dbReference>
<name>A0A0C1U331_9CLOT</name>
<comment type="pathway">
    <text evidence="13">Lipid metabolism; malonyl-CoA biosynthesis; malonyl-CoA from acetyl-CoA: step 1/1.</text>
</comment>
<evidence type="ECO:0000313" key="15">
    <source>
        <dbReference type="EMBL" id="KIE45893.1"/>
    </source>
</evidence>
<keyword evidence="6 13" id="KW-0863">Zinc-finger</keyword>
<dbReference type="GO" id="GO:2001295">
    <property type="term" value="P:malonyl-CoA biosynthetic process"/>
    <property type="evidence" value="ECO:0007669"/>
    <property type="project" value="UniProtKB-UniRule"/>
</dbReference>
<evidence type="ECO:0000256" key="10">
    <source>
        <dbReference type="ARBA" id="ARBA00023098"/>
    </source>
</evidence>
<comment type="caution">
    <text evidence="15">The sequence shown here is derived from an EMBL/GenBank/DDBJ whole genome shotgun (WGS) entry which is preliminary data.</text>
</comment>
<keyword evidence="10 13" id="KW-0443">Lipid metabolism</keyword>
<feature type="domain" description="CoA carboxyltransferase N-terminal" evidence="14">
    <location>
        <begin position="41"/>
        <end position="294"/>
    </location>
</feature>
<comment type="cofactor">
    <cofactor evidence="13">
        <name>Zn(2+)</name>
        <dbReference type="ChEBI" id="CHEBI:29105"/>
    </cofactor>
    <text evidence="13">Binds 1 zinc ion per subunit.</text>
</comment>
<keyword evidence="5 13" id="KW-0547">Nucleotide-binding</keyword>
<dbReference type="GO" id="GO:0008270">
    <property type="term" value="F:zinc ion binding"/>
    <property type="evidence" value="ECO:0007669"/>
    <property type="project" value="UniProtKB-UniRule"/>
</dbReference>
<evidence type="ECO:0000313" key="16">
    <source>
        <dbReference type="Proteomes" id="UP000031366"/>
    </source>
</evidence>
<comment type="subcellular location">
    <subcellularLocation>
        <location evidence="1 13">Cytoplasm</location>
    </subcellularLocation>
</comment>
<keyword evidence="7 13" id="KW-0276">Fatty acid metabolism</keyword>
<feature type="binding site" evidence="13">
    <location>
        <position position="48"/>
    </location>
    <ligand>
        <name>Zn(2+)</name>
        <dbReference type="ChEBI" id="CHEBI:29105"/>
    </ligand>
</feature>
<comment type="subunit">
    <text evidence="13">Acetyl-CoA carboxylase is a heterohexamer composed of biotin carboxyl carrier protein (AccB), biotin carboxylase (AccC) and two subunits each of ACCase subunit alpha (AccA) and ACCase subunit beta (AccD).</text>
</comment>
<dbReference type="InterPro" id="IPR000438">
    <property type="entry name" value="Acetyl_CoA_COase_Trfase_b_su"/>
</dbReference>
<reference evidence="15 16" key="1">
    <citation type="journal article" date="2015" name="Infect. Genet. Evol.">
        <title>Genomic sequences of six botulinum neurotoxin-producing strains representing three clostridial species illustrate the mobility and diversity of botulinum neurotoxin genes.</title>
        <authorList>
            <person name="Smith T.J."/>
            <person name="Hill K.K."/>
            <person name="Xie G."/>
            <person name="Foley B.T."/>
            <person name="Williamson C.H."/>
            <person name="Foster J.T."/>
            <person name="Johnson S.L."/>
            <person name="Chertkov O."/>
            <person name="Teshima H."/>
            <person name="Gibbons H.S."/>
            <person name="Johnsky L.A."/>
            <person name="Karavis M.A."/>
            <person name="Smith L.A."/>
        </authorList>
    </citation>
    <scope>NUCLEOTIDE SEQUENCE [LARGE SCALE GENOMIC DNA]</scope>
    <source>
        <strain evidence="15 16">CDC 2741</strain>
    </source>
</reference>
<evidence type="ECO:0000256" key="4">
    <source>
        <dbReference type="ARBA" id="ARBA00022723"/>
    </source>
</evidence>
<evidence type="ECO:0000256" key="6">
    <source>
        <dbReference type="ARBA" id="ARBA00022771"/>
    </source>
</evidence>
<evidence type="ECO:0000256" key="13">
    <source>
        <dbReference type="HAMAP-Rule" id="MF_01395"/>
    </source>
</evidence>
<dbReference type="AlphaFoldDB" id="A0A0C1U331"/>
<evidence type="ECO:0000256" key="3">
    <source>
        <dbReference type="ARBA" id="ARBA00022679"/>
    </source>
</evidence>
<dbReference type="OrthoDB" id="9772975at2"/>
<evidence type="ECO:0000256" key="1">
    <source>
        <dbReference type="ARBA" id="ARBA00004496"/>
    </source>
</evidence>
<evidence type="ECO:0000256" key="2">
    <source>
        <dbReference type="ARBA" id="ARBA00022516"/>
    </source>
</evidence>
<dbReference type="RefSeq" id="WP_039634538.1">
    <property type="nucleotide sequence ID" value="NZ_AYSO01000018.1"/>
</dbReference>
<evidence type="ECO:0000256" key="7">
    <source>
        <dbReference type="ARBA" id="ARBA00022832"/>
    </source>
</evidence>
<dbReference type="GO" id="GO:0006633">
    <property type="term" value="P:fatty acid biosynthetic process"/>
    <property type="evidence" value="ECO:0007669"/>
    <property type="project" value="UniProtKB-KW"/>
</dbReference>
<dbReference type="Pfam" id="PF17848">
    <property type="entry name" value="Zn_ribbon_ACC"/>
    <property type="match status" value="1"/>
</dbReference>
<feature type="binding site" evidence="13">
    <location>
        <position position="64"/>
    </location>
    <ligand>
        <name>Zn(2+)</name>
        <dbReference type="ChEBI" id="CHEBI:29105"/>
    </ligand>
</feature>
<dbReference type="GO" id="GO:0003989">
    <property type="term" value="F:acetyl-CoA carboxylase activity"/>
    <property type="evidence" value="ECO:0007669"/>
    <property type="project" value="InterPro"/>
</dbReference>
<evidence type="ECO:0000256" key="5">
    <source>
        <dbReference type="ARBA" id="ARBA00022741"/>
    </source>
</evidence>
<dbReference type="UniPathway" id="UPA00655">
    <property type="reaction ID" value="UER00711"/>
</dbReference>
<keyword evidence="15" id="KW-0436">Ligase</keyword>
<sequence length="294" mass="32969">MFEFNKFFKKNKYIQLKMENTDGNPSKYEDNQSKPNIPNGLWIKCNHCGKALYKGDLKNNYMVCDSCGYHFRIGARERISQIIDKGTFIEYDKYMTSSNPLKFKGYEDKISSLKESTDMEEAVITGEGKINGIDTVIGVMDSRFMMGSMGSVVGEKIARAIENATKGKKPIIIFTASGGARMQEGIYSLMQMAKTSAAVAKHNEDGNLYITVLTDPTTGGVTASFAMLGDIILSEPNALIGFAGRRVIEQTIKEKLPDDFQRAEFLLKKGFIDKVVRRNELKETLSKLLKYHNL</sequence>
<dbReference type="Gene3D" id="3.90.226.10">
    <property type="entry name" value="2-enoyl-CoA Hydratase, Chain A, domain 1"/>
    <property type="match status" value="1"/>
</dbReference>
<feature type="binding site" evidence="13">
    <location>
        <position position="67"/>
    </location>
    <ligand>
        <name>Zn(2+)</name>
        <dbReference type="ChEBI" id="CHEBI:29105"/>
    </ligand>
</feature>
<dbReference type="PANTHER" id="PTHR42995">
    <property type="entry name" value="ACETYL-COENZYME A CARBOXYLASE CARBOXYL TRANSFERASE SUBUNIT BETA, CHLOROPLASTIC"/>
    <property type="match status" value="1"/>
</dbReference>
<keyword evidence="4 13" id="KW-0479">Metal-binding</keyword>
<keyword evidence="8 13" id="KW-0862">Zinc</keyword>
<dbReference type="GO" id="GO:0005524">
    <property type="term" value="F:ATP binding"/>
    <property type="evidence" value="ECO:0007669"/>
    <property type="project" value="UniProtKB-KW"/>
</dbReference>